<dbReference type="Pfam" id="PF07743">
    <property type="entry name" value="HSCB_C"/>
    <property type="match status" value="1"/>
</dbReference>
<comment type="function">
    <text evidence="9">Acts as a co-chaperone in iron-sulfur cluster assembly in mitochondria. Required for incorporation of iron-sulfur clusters into SDHB, the iron-sulfur protein subunit of succinate dehydrogenase that is involved in complex II of the mitochondrial electron transport chain. Recruited to SDHB by interaction with SDHAF1 which first binds SDHB and then recruits the iron-sulfur transfer complex formed by HSC20, HSPA9 and ISCU through direct binding to HSC20. Plays an essential role in hematopoiesis.</text>
</comment>
<dbReference type="GO" id="GO:0051087">
    <property type="term" value="F:protein-folding chaperone binding"/>
    <property type="evidence" value="ECO:0007669"/>
    <property type="project" value="InterPro"/>
</dbReference>
<name>A0A8C3IV82_CHRPI</name>
<dbReference type="SUPFAM" id="SSF46565">
    <property type="entry name" value="Chaperone J-domain"/>
    <property type="match status" value="1"/>
</dbReference>
<dbReference type="Proteomes" id="UP000694380">
    <property type="component" value="Unplaced"/>
</dbReference>
<dbReference type="Ensembl" id="ENSCPBT00000046280.1">
    <property type="protein sequence ID" value="ENSCPBP00000039475.1"/>
    <property type="gene ID" value="ENSCPBG00000027202.1"/>
</dbReference>
<dbReference type="AlphaFoldDB" id="A0A8C3IV82"/>
<feature type="region of interest" description="Disordered" evidence="14">
    <location>
        <begin position="1"/>
        <end position="27"/>
    </location>
</feature>
<comment type="pathway">
    <text evidence="3">Cofactor biosynthesis; iron-sulfur cluster biosynthesis.</text>
</comment>
<keyword evidence="7" id="KW-0496">Mitochondrion</keyword>
<dbReference type="GO" id="GO:0051259">
    <property type="term" value="P:protein complex oligomerization"/>
    <property type="evidence" value="ECO:0007669"/>
    <property type="project" value="InterPro"/>
</dbReference>
<evidence type="ECO:0000256" key="1">
    <source>
        <dbReference type="ARBA" id="ARBA00004173"/>
    </source>
</evidence>
<evidence type="ECO:0000256" key="2">
    <source>
        <dbReference type="ARBA" id="ARBA00004496"/>
    </source>
</evidence>
<gene>
    <name evidence="16" type="primary">HSCB</name>
</gene>
<evidence type="ECO:0000256" key="10">
    <source>
        <dbReference type="ARBA" id="ARBA00058496"/>
    </source>
</evidence>
<evidence type="ECO:0000256" key="14">
    <source>
        <dbReference type="SAM" id="MobiDB-lite"/>
    </source>
</evidence>
<dbReference type="InterPro" id="IPR036386">
    <property type="entry name" value="HscB_C_sf"/>
</dbReference>
<dbReference type="GO" id="GO:0005739">
    <property type="term" value="C:mitochondrion"/>
    <property type="evidence" value="ECO:0007669"/>
    <property type="project" value="UniProtKB-SubCell"/>
</dbReference>
<comment type="subunit">
    <text evidence="11">Homodimer. Interacts with ISCU (cytoplasmic form); this interaction stabilizes the (Fe-S) clusters on ISCU. Interacts with the CIA complex member CIAO1 (via LYR motif).</text>
</comment>
<dbReference type="FunFam" id="1.10.287.110:FF:000042">
    <property type="entry name" value="Iron-sulfur cluster co-chaperone protein HscB, mitochondrial"/>
    <property type="match status" value="1"/>
</dbReference>
<sequence>MGTDHHTTRTHPRAHLMNGDPTPSPTSSLIAHAPRAFLLINSANPALAGLAGAAGSCSSGPMWAVRRGQLCRALWGSQAPAAFSRPRSAEPGSLPVPRCWSCGIPLPARGGQGLPRFCPACQALQPPESQPDLFRLMGCDRSFNISVQQLQQRFRSLQRSLHPDYFSQRPQKERDFSEQHSSLVNRAYQTLLSPLRRGLYLLELNGVELAKGTDSDIDVEFLKEIMEINETLAELNNEAKIEEIESFIEVKQEELTKDVSKAFERDDLQEAKKLLAKMKYFENLEDKVKSKKNPS</sequence>
<dbReference type="GO" id="GO:0001671">
    <property type="term" value="F:ATPase activator activity"/>
    <property type="evidence" value="ECO:0007669"/>
    <property type="project" value="InterPro"/>
</dbReference>
<dbReference type="GO" id="GO:0042802">
    <property type="term" value="F:identical protein binding"/>
    <property type="evidence" value="ECO:0007669"/>
    <property type="project" value="Ensembl"/>
</dbReference>
<evidence type="ECO:0000256" key="4">
    <source>
        <dbReference type="ARBA" id="ARBA00010476"/>
    </source>
</evidence>
<dbReference type="GO" id="GO:0044571">
    <property type="term" value="P:[2Fe-2S] cluster assembly"/>
    <property type="evidence" value="ECO:0007669"/>
    <property type="project" value="InterPro"/>
</dbReference>
<dbReference type="PANTHER" id="PTHR14021">
    <property type="entry name" value="IRON-SULFUR CLUSTER CO-CHAPERONE PROTEIN HSCB"/>
    <property type="match status" value="1"/>
</dbReference>
<dbReference type="GeneTree" id="ENSGT00390000008206"/>
<dbReference type="GO" id="GO:0005654">
    <property type="term" value="C:nucleoplasm"/>
    <property type="evidence" value="ECO:0007669"/>
    <property type="project" value="Ensembl"/>
</dbReference>
<reference evidence="16" key="1">
    <citation type="submission" date="2025-08" db="UniProtKB">
        <authorList>
            <consortium name="Ensembl"/>
        </authorList>
    </citation>
    <scope>IDENTIFICATION</scope>
</reference>
<evidence type="ECO:0000256" key="5">
    <source>
        <dbReference type="ARBA" id="ARBA00022490"/>
    </source>
</evidence>
<evidence type="ECO:0000256" key="9">
    <source>
        <dbReference type="ARBA" id="ARBA00054586"/>
    </source>
</evidence>
<dbReference type="GO" id="GO:0046872">
    <property type="term" value="F:metal ion binding"/>
    <property type="evidence" value="ECO:0007669"/>
    <property type="project" value="UniProtKB-KW"/>
</dbReference>
<evidence type="ECO:0000256" key="12">
    <source>
        <dbReference type="ARBA" id="ARBA00065697"/>
    </source>
</evidence>
<keyword evidence="5" id="KW-0963">Cytoplasm</keyword>
<dbReference type="PROSITE" id="PS50076">
    <property type="entry name" value="DNAJ_2"/>
    <property type="match status" value="1"/>
</dbReference>
<proteinExistence type="inferred from homology"/>
<evidence type="ECO:0000256" key="11">
    <source>
        <dbReference type="ARBA" id="ARBA00065241"/>
    </source>
</evidence>
<dbReference type="GO" id="GO:0005829">
    <property type="term" value="C:cytosol"/>
    <property type="evidence" value="ECO:0007669"/>
    <property type="project" value="Ensembl"/>
</dbReference>
<dbReference type="PANTHER" id="PTHR14021:SF15">
    <property type="entry name" value="IRON-SULFUR CLUSTER CO-CHAPERONE PROTEIN HSCB"/>
    <property type="match status" value="1"/>
</dbReference>
<dbReference type="InterPro" id="IPR004640">
    <property type="entry name" value="HscB"/>
</dbReference>
<evidence type="ECO:0000256" key="8">
    <source>
        <dbReference type="ARBA" id="ARBA00023186"/>
    </source>
</evidence>
<evidence type="ECO:0000256" key="6">
    <source>
        <dbReference type="ARBA" id="ARBA00022723"/>
    </source>
</evidence>
<organism evidence="16 17">
    <name type="scientific">Chrysemys picta bellii</name>
    <name type="common">Western painted turtle</name>
    <name type="synonym">Emys bellii</name>
    <dbReference type="NCBI Taxonomy" id="8478"/>
    <lineage>
        <taxon>Eukaryota</taxon>
        <taxon>Metazoa</taxon>
        <taxon>Chordata</taxon>
        <taxon>Craniata</taxon>
        <taxon>Vertebrata</taxon>
        <taxon>Euteleostomi</taxon>
        <taxon>Archelosauria</taxon>
        <taxon>Testudinata</taxon>
        <taxon>Testudines</taxon>
        <taxon>Cryptodira</taxon>
        <taxon>Durocryptodira</taxon>
        <taxon>Testudinoidea</taxon>
        <taxon>Emydidae</taxon>
        <taxon>Chrysemys</taxon>
    </lineage>
</organism>
<evidence type="ECO:0000313" key="16">
    <source>
        <dbReference type="Ensembl" id="ENSCPBP00000039475.1"/>
    </source>
</evidence>
<evidence type="ECO:0000256" key="3">
    <source>
        <dbReference type="ARBA" id="ARBA00005151"/>
    </source>
</evidence>
<evidence type="ECO:0000313" key="17">
    <source>
        <dbReference type="Proteomes" id="UP000694380"/>
    </source>
</evidence>
<dbReference type="FunFam" id="1.20.1280.20:FF:000002">
    <property type="entry name" value="HscB mitochondrial iron-sulfur cluster co-chaperone"/>
    <property type="match status" value="1"/>
</dbReference>
<dbReference type="OMA" id="ACEGMTI"/>
<comment type="function">
    <text evidence="10">Acts as a co-chaperone in iron-sulfur cluster assembly in the cytoplasm. Also mediates complex formation between components of the cytosolic iron-sulfur biogenesis pathway and the CIA targeting complex composed of CIAO1, DIPK1B/FAM69B and MMS19 by binding directly to the scaffold protein ISCU and to CIAO1. This facilitates iron-sulfur cluster insertion into a number of cytoplasmic and nuclear proteins including POLD1, ELP3, DPYD and PPAT.</text>
</comment>
<feature type="domain" description="J" evidence="15">
    <location>
        <begin position="132"/>
        <end position="204"/>
    </location>
</feature>
<dbReference type="InterPro" id="IPR009073">
    <property type="entry name" value="HscB_oligo_C"/>
</dbReference>
<dbReference type="InterPro" id="IPR036869">
    <property type="entry name" value="J_dom_sf"/>
</dbReference>
<dbReference type="SUPFAM" id="SSF47144">
    <property type="entry name" value="HSC20 (HSCB), C-terminal oligomerisation domain"/>
    <property type="match status" value="1"/>
</dbReference>
<dbReference type="InterPro" id="IPR001623">
    <property type="entry name" value="DnaJ_domain"/>
</dbReference>
<dbReference type="Gene3D" id="1.20.1280.20">
    <property type="entry name" value="HscB, C-terminal domain"/>
    <property type="match status" value="1"/>
</dbReference>
<dbReference type="Gene3D" id="1.10.287.110">
    <property type="entry name" value="DnaJ domain"/>
    <property type="match status" value="1"/>
</dbReference>
<comment type="similarity">
    <text evidence="4">Belongs to the HscB family.</text>
</comment>
<keyword evidence="17" id="KW-1185">Reference proteome</keyword>
<evidence type="ECO:0000259" key="15">
    <source>
        <dbReference type="PROSITE" id="PS50076"/>
    </source>
</evidence>
<comment type="subcellular location">
    <subcellularLocation>
        <location evidence="2">Cytoplasm</location>
    </subcellularLocation>
    <subcellularLocation>
        <location evidence="1">Mitochondrion</location>
    </subcellularLocation>
</comment>
<keyword evidence="6" id="KW-0479">Metal-binding</keyword>
<reference evidence="16" key="2">
    <citation type="submission" date="2025-09" db="UniProtKB">
        <authorList>
            <consortium name="Ensembl"/>
        </authorList>
    </citation>
    <scope>IDENTIFICATION</scope>
</reference>
<keyword evidence="8" id="KW-0143">Chaperone</keyword>
<dbReference type="SMART" id="SM00271">
    <property type="entry name" value="DnaJ"/>
    <property type="match status" value="1"/>
</dbReference>
<evidence type="ECO:0000256" key="13">
    <source>
        <dbReference type="ARBA" id="ARBA00073563"/>
    </source>
</evidence>
<comment type="subunit">
    <text evidence="12">Interacts with ISCU and HSPA9 to form an iron-sulfur transfer complex. Interacts with SDHAF1 (via the first LYR motif); the interaction recruits the iron-sulfur transfer complex composed of HSC20, HSPA9 and ISCU and mediates the incorporation of iron-sulfur clusters into SDHB which also interacts with HSC20. Interacts with the cytoplasmic form of ISCU and with CIA complex member CIAO1 (via LYR motif).</text>
</comment>
<accession>A0A8C3IV82</accession>
<evidence type="ECO:0000256" key="7">
    <source>
        <dbReference type="ARBA" id="ARBA00023128"/>
    </source>
</evidence>
<dbReference type="NCBIfam" id="TIGR00714">
    <property type="entry name" value="hscB"/>
    <property type="match status" value="1"/>
</dbReference>
<protein>
    <recommendedName>
        <fullName evidence="13">Iron-sulfur cluster co-chaperone protein HscB</fullName>
    </recommendedName>
</protein>